<keyword evidence="1" id="KW-0472">Membrane</keyword>
<keyword evidence="1" id="KW-0812">Transmembrane</keyword>
<evidence type="ECO:0000256" key="1">
    <source>
        <dbReference type="SAM" id="Phobius"/>
    </source>
</evidence>
<proteinExistence type="predicted"/>
<sequence>MKATRLHRLDRWLYRGGRPNRLARAINRVWATVFAAGILGTGRMVTLRVKGRRTGRDVSFPLVVADLGGERYLVAMLGQDTNWVRNVRAAGGRAVLRYGRTEAVRLEEVEPGSRAPILRRYLAVSPGGRTHIPVDQEAPLEEFERIAARYPVFRVTPA</sequence>
<evidence type="ECO:0000313" key="3">
    <source>
        <dbReference type="Proteomes" id="UP001212498"/>
    </source>
</evidence>
<protein>
    <submittedName>
        <fullName evidence="2">Nitroreductase/quinone reductase family protein</fullName>
    </submittedName>
</protein>
<gene>
    <name evidence="2" type="ORF">OUY24_33645</name>
</gene>
<dbReference type="Pfam" id="PF04075">
    <property type="entry name" value="F420H2_quin_red"/>
    <property type="match status" value="1"/>
</dbReference>
<dbReference type="Gene3D" id="2.30.110.10">
    <property type="entry name" value="Electron Transport, Fmn-binding Protein, Chain A"/>
    <property type="match status" value="1"/>
</dbReference>
<organism evidence="2 3">
    <name type="scientific">Nonomuraea ferruginea</name>
    <dbReference type="NCBI Taxonomy" id="46174"/>
    <lineage>
        <taxon>Bacteria</taxon>
        <taxon>Bacillati</taxon>
        <taxon>Actinomycetota</taxon>
        <taxon>Actinomycetes</taxon>
        <taxon>Streptosporangiales</taxon>
        <taxon>Streptosporangiaceae</taxon>
        <taxon>Nonomuraea</taxon>
    </lineage>
</organism>
<dbReference type="InterPro" id="IPR004378">
    <property type="entry name" value="F420H2_quin_Rdtase"/>
</dbReference>
<accession>A0ABT4T7V5</accession>
<reference evidence="2 3" key="1">
    <citation type="submission" date="2022-11" db="EMBL/GenBank/DDBJ databases">
        <title>Nonomuraea corallina sp. nov., a new species of the genus Nonomuraea isolated from sea side sediment in Thai sea.</title>
        <authorList>
            <person name="Ngamcharungchit C."/>
            <person name="Matsumoto A."/>
            <person name="Suriyachadkun C."/>
            <person name="Panbangred W."/>
            <person name="Inahashi Y."/>
            <person name="Intra B."/>
        </authorList>
    </citation>
    <scope>NUCLEOTIDE SEQUENCE [LARGE SCALE GENOMIC DNA]</scope>
    <source>
        <strain evidence="2 3">DSM 43553</strain>
    </source>
</reference>
<evidence type="ECO:0000313" key="2">
    <source>
        <dbReference type="EMBL" id="MDA0645597.1"/>
    </source>
</evidence>
<dbReference type="Proteomes" id="UP001212498">
    <property type="component" value="Unassembled WGS sequence"/>
</dbReference>
<dbReference type="EMBL" id="JAPNUD010000145">
    <property type="protein sequence ID" value="MDA0645597.1"/>
    <property type="molecule type" value="Genomic_DNA"/>
</dbReference>
<dbReference type="RefSeq" id="WP_271279184.1">
    <property type="nucleotide sequence ID" value="NZ_BAABFD010000002.1"/>
</dbReference>
<dbReference type="InterPro" id="IPR012349">
    <property type="entry name" value="Split_barrel_FMN-bd"/>
</dbReference>
<keyword evidence="1" id="KW-1133">Transmembrane helix</keyword>
<name>A0ABT4T7V5_9ACTN</name>
<comment type="caution">
    <text evidence="2">The sequence shown here is derived from an EMBL/GenBank/DDBJ whole genome shotgun (WGS) entry which is preliminary data.</text>
</comment>
<keyword evidence="3" id="KW-1185">Reference proteome</keyword>
<feature type="transmembrane region" description="Helical" evidence="1">
    <location>
        <begin position="29"/>
        <end position="46"/>
    </location>
</feature>